<dbReference type="HOGENOM" id="CLU_089333_1_2_9"/>
<dbReference type="EMBL" id="ACIM02000001">
    <property type="protein sequence ID" value="EEW97592.1"/>
    <property type="molecule type" value="Genomic_DNA"/>
</dbReference>
<name>C9LPV6_9FIRM</name>
<organism evidence="1 2">
    <name type="scientific">Dialister invisus DSM 15470</name>
    <dbReference type="NCBI Taxonomy" id="592028"/>
    <lineage>
        <taxon>Bacteria</taxon>
        <taxon>Bacillati</taxon>
        <taxon>Bacillota</taxon>
        <taxon>Negativicutes</taxon>
        <taxon>Veillonellales</taxon>
        <taxon>Veillonellaceae</taxon>
        <taxon>Dialister</taxon>
    </lineage>
</organism>
<keyword evidence="2" id="KW-1185">Reference proteome</keyword>
<evidence type="ECO:0000313" key="1">
    <source>
        <dbReference type="EMBL" id="EEW97592.1"/>
    </source>
</evidence>
<comment type="caution">
    <text evidence="1">The sequence shown here is derived from an EMBL/GenBank/DDBJ whole genome shotgun (WGS) entry which is preliminary data.</text>
</comment>
<dbReference type="GeneID" id="78278133"/>
<sequence>MKTPEEIVDDSGILLTKNAIEAGISKHALYNFIRDNGFEKAAHGVYASPETWEDENYILSLRCPQGVLSHDEALYYHGLTDREPLQKTITIYTGYGTSRMVADGIKVFTVKKELLDIGKEIVKTSYGHDIPLYNRERTICDLIRSRNRFEIQDFQAALKTYIMGKNKNLNRLMEYAKLFHVDKKIREYMEVLL</sequence>
<dbReference type="Proteomes" id="UP000004736">
    <property type="component" value="Unassembled WGS sequence"/>
</dbReference>
<dbReference type="RefSeq" id="WP_007070524.1">
    <property type="nucleotide sequence ID" value="NZ_GG698602.1"/>
</dbReference>
<reference evidence="1" key="1">
    <citation type="submission" date="2009-09" db="EMBL/GenBank/DDBJ databases">
        <authorList>
            <person name="Weinstock G."/>
            <person name="Sodergren E."/>
            <person name="Clifton S."/>
            <person name="Fulton L."/>
            <person name="Fulton B."/>
            <person name="Courtney L."/>
            <person name="Fronick C."/>
            <person name="Harrison M."/>
            <person name="Strong C."/>
            <person name="Farmer C."/>
            <person name="Delahaunty K."/>
            <person name="Markovic C."/>
            <person name="Hall O."/>
            <person name="Minx P."/>
            <person name="Tomlinson C."/>
            <person name="Mitreva M."/>
            <person name="Nelson J."/>
            <person name="Hou S."/>
            <person name="Wollam A."/>
            <person name="Pepin K.H."/>
            <person name="Johnson M."/>
            <person name="Bhonagiri V."/>
            <person name="Nash W.E."/>
            <person name="Warren W."/>
            <person name="Chinwalla A."/>
            <person name="Mardis E.R."/>
            <person name="Wilson R.K."/>
        </authorList>
    </citation>
    <scope>NUCLEOTIDE SEQUENCE [LARGE SCALE GENOMIC DNA]</scope>
    <source>
        <strain evidence="1">DSM 15470</strain>
    </source>
</reference>
<protein>
    <recommendedName>
        <fullName evidence="3">Abortive infection protein AbiGI</fullName>
    </recommendedName>
</protein>
<evidence type="ECO:0000313" key="2">
    <source>
        <dbReference type="Proteomes" id="UP000004736"/>
    </source>
</evidence>
<dbReference type="eggNOG" id="COG5340">
    <property type="taxonomic scope" value="Bacteria"/>
</dbReference>
<accession>C9LPV6</accession>
<dbReference type="STRING" id="592028.GCWU000321_01586"/>
<gene>
    <name evidence="1" type="ORF">GCWU000321_01586</name>
</gene>
<proteinExistence type="predicted"/>
<dbReference type="AlphaFoldDB" id="C9LPV6"/>
<dbReference type="OrthoDB" id="9801429at2"/>
<evidence type="ECO:0008006" key="3">
    <source>
        <dbReference type="Google" id="ProtNLM"/>
    </source>
</evidence>